<name>A0ABR7G7Y8_9FIRM</name>
<accession>A0ABR7G7Y8</accession>
<dbReference type="RefSeq" id="WP_186864682.1">
    <property type="nucleotide sequence ID" value="NZ_JACOPE010000001.1"/>
</dbReference>
<dbReference type="SUPFAM" id="SSF52540">
    <property type="entry name" value="P-loop containing nucleoside triphosphate hydrolases"/>
    <property type="match status" value="1"/>
</dbReference>
<reference evidence="1 2" key="1">
    <citation type="submission" date="2020-08" db="EMBL/GenBank/DDBJ databases">
        <title>Genome public.</title>
        <authorList>
            <person name="Liu C."/>
            <person name="Sun Q."/>
        </authorList>
    </citation>
    <scope>NUCLEOTIDE SEQUENCE [LARGE SCALE GENOMIC DNA]</scope>
    <source>
        <strain evidence="1 2">NSJ-13</strain>
    </source>
</reference>
<dbReference type="EMBL" id="JACOPE010000001">
    <property type="protein sequence ID" value="MBC5682846.1"/>
    <property type="molecule type" value="Genomic_DNA"/>
</dbReference>
<gene>
    <name evidence="1" type="ORF">H8S40_04560</name>
</gene>
<evidence type="ECO:0000313" key="1">
    <source>
        <dbReference type="EMBL" id="MBC5682846.1"/>
    </source>
</evidence>
<sequence length="310" mass="36118">MKSYQMMLNRVCNSIMNEELVYKDTIIIGDNSSGKSDVLRWLIENDKKEQFYFIDAVNRYFDISQIMPSAIPEVHYSKEINKQRLEEAVFNHKDTFYYGGPRAIEDLYSNYCGQVEALMNEFLQISFAIRQGEVGWNVYINNEIVELSSGYQALIRIFMEILYFSDTKSKGTIVIDEIDEFLSVKNSGKILGFLKNKFPELNFVVTTHSADLIANAEETNLILLYGENFEILDAGDFSSISQVYDIFSAFFEQKEKNDKEKRDEILRRLFNNKMSGIWNSEDEAELEKMKAEKITKAQKLIVKQIEEWQV</sequence>
<dbReference type="Proteomes" id="UP000631576">
    <property type="component" value="Unassembled WGS sequence"/>
</dbReference>
<organism evidence="1 2">
    <name type="scientific">Ruminococcus hominis</name>
    <dbReference type="NCBI Taxonomy" id="2763065"/>
    <lineage>
        <taxon>Bacteria</taxon>
        <taxon>Bacillati</taxon>
        <taxon>Bacillota</taxon>
        <taxon>Clostridia</taxon>
        <taxon>Eubacteriales</taxon>
        <taxon>Oscillospiraceae</taxon>
        <taxon>Ruminococcus</taxon>
    </lineage>
</organism>
<dbReference type="InterPro" id="IPR051396">
    <property type="entry name" value="Bact_Antivir_Def_Nuclease"/>
</dbReference>
<dbReference type="PANTHER" id="PTHR43581">
    <property type="entry name" value="ATP/GTP PHOSPHATASE"/>
    <property type="match status" value="1"/>
</dbReference>
<comment type="caution">
    <text evidence="1">The sequence shown here is derived from an EMBL/GenBank/DDBJ whole genome shotgun (WGS) entry which is preliminary data.</text>
</comment>
<keyword evidence="2" id="KW-1185">Reference proteome</keyword>
<dbReference type="Gene3D" id="3.40.50.300">
    <property type="entry name" value="P-loop containing nucleotide triphosphate hydrolases"/>
    <property type="match status" value="1"/>
</dbReference>
<proteinExistence type="predicted"/>
<dbReference type="PANTHER" id="PTHR43581:SF2">
    <property type="entry name" value="EXCINUCLEASE ATPASE SUBUNIT"/>
    <property type="match status" value="1"/>
</dbReference>
<protein>
    <submittedName>
        <fullName evidence="1">AAA family ATPase</fullName>
    </submittedName>
</protein>
<dbReference type="InterPro" id="IPR027417">
    <property type="entry name" value="P-loop_NTPase"/>
</dbReference>
<evidence type="ECO:0000313" key="2">
    <source>
        <dbReference type="Proteomes" id="UP000631576"/>
    </source>
</evidence>